<dbReference type="SUPFAM" id="SSF55729">
    <property type="entry name" value="Acyl-CoA N-acyltransferases (Nat)"/>
    <property type="match status" value="1"/>
</dbReference>
<evidence type="ECO:0000313" key="2">
    <source>
        <dbReference type="EMBL" id="SFS34220.1"/>
    </source>
</evidence>
<dbReference type="PANTHER" id="PTHR43792:SF1">
    <property type="entry name" value="N-ACETYLTRANSFERASE DOMAIN-CONTAINING PROTEIN"/>
    <property type="match status" value="1"/>
</dbReference>
<dbReference type="OrthoDB" id="9798081at2"/>
<feature type="domain" description="N-acetyltransferase" evidence="1">
    <location>
        <begin position="13"/>
        <end position="174"/>
    </location>
</feature>
<keyword evidence="2" id="KW-0808">Transferase</keyword>
<name>A0A1I6P2C6_9FLAO</name>
<evidence type="ECO:0000313" key="3">
    <source>
        <dbReference type="Proteomes" id="UP000183209"/>
    </source>
</evidence>
<dbReference type="InterPro" id="IPR016181">
    <property type="entry name" value="Acyl_CoA_acyltransferase"/>
</dbReference>
<proteinExistence type="predicted"/>
<dbReference type="AlphaFoldDB" id="A0A1I6P2C6"/>
<dbReference type="EMBL" id="FPAG01000001">
    <property type="protein sequence ID" value="SFS34220.1"/>
    <property type="molecule type" value="Genomic_DNA"/>
</dbReference>
<dbReference type="InterPro" id="IPR000182">
    <property type="entry name" value="GNAT_dom"/>
</dbReference>
<dbReference type="Pfam" id="PF13302">
    <property type="entry name" value="Acetyltransf_3"/>
    <property type="match status" value="1"/>
</dbReference>
<dbReference type="Gene3D" id="3.40.630.30">
    <property type="match status" value="1"/>
</dbReference>
<dbReference type="PANTHER" id="PTHR43792">
    <property type="entry name" value="GNAT FAMILY, PUTATIVE (AFU_ORTHOLOGUE AFUA_3G00765)-RELATED-RELATED"/>
    <property type="match status" value="1"/>
</dbReference>
<protein>
    <submittedName>
        <fullName evidence="2">Protein N-acetyltransferase, RimJ/RimL family</fullName>
    </submittedName>
</protein>
<dbReference type="Proteomes" id="UP000183209">
    <property type="component" value="Unassembled WGS sequence"/>
</dbReference>
<accession>A0A1I6P2C6</accession>
<dbReference type="PROSITE" id="PS51186">
    <property type="entry name" value="GNAT"/>
    <property type="match status" value="1"/>
</dbReference>
<gene>
    <name evidence="2" type="ORF">SAMN04487906_0075</name>
</gene>
<organism evidence="2 3">
    <name type="scientific">Zhouia amylolytica</name>
    <dbReference type="NCBI Taxonomy" id="376730"/>
    <lineage>
        <taxon>Bacteria</taxon>
        <taxon>Pseudomonadati</taxon>
        <taxon>Bacteroidota</taxon>
        <taxon>Flavobacteriia</taxon>
        <taxon>Flavobacteriales</taxon>
        <taxon>Flavobacteriaceae</taxon>
        <taxon>Zhouia</taxon>
    </lineage>
</organism>
<dbReference type="InterPro" id="IPR051531">
    <property type="entry name" value="N-acetyltransferase"/>
</dbReference>
<dbReference type="GO" id="GO:0016747">
    <property type="term" value="F:acyltransferase activity, transferring groups other than amino-acyl groups"/>
    <property type="evidence" value="ECO:0007669"/>
    <property type="project" value="InterPro"/>
</dbReference>
<dbReference type="RefSeq" id="WP_074976213.1">
    <property type="nucleotide sequence ID" value="NZ_FPAG01000001.1"/>
</dbReference>
<evidence type="ECO:0000259" key="1">
    <source>
        <dbReference type="PROSITE" id="PS51186"/>
    </source>
</evidence>
<sequence>MPKVKKSYETERLFIIPTKEEDAAFIYELMNTPKFLKYIGDRNIKTVNDAANYIKERMIPQLNRLGFSNYTLIRKSDNCKVGTCGLYDREGLEGVDIGFAFLPAYENKGYGFEASSKLLELAFTCFGISEVKAITTKDNIPSQRLLEKLGLKNEGTTRIPDDEEELLLFVLKRNS</sequence>
<reference evidence="2 3" key="1">
    <citation type="submission" date="2016-10" db="EMBL/GenBank/DDBJ databases">
        <authorList>
            <person name="de Groot N.N."/>
        </authorList>
    </citation>
    <scope>NUCLEOTIDE SEQUENCE [LARGE SCALE GENOMIC DNA]</scope>
    <source>
        <strain evidence="2 3">CGMCC 1.6114</strain>
    </source>
</reference>